<accession>A0A0G7ZN04</accession>
<feature type="region of interest" description="Aspartate" evidence="8">
    <location>
        <begin position="193"/>
        <end position="196"/>
    </location>
</feature>
<dbReference type="PANTHER" id="PTHR22594:SF5">
    <property type="entry name" value="ASPARTATE--TRNA LIGASE, MITOCHONDRIAL"/>
    <property type="match status" value="1"/>
</dbReference>
<comment type="function">
    <text evidence="8">Catalyzes the attachment of L-aspartate to tRNA(Asp) in a two-step reaction: L-aspartate is first activated by ATP to form Asp-AMP and then transferred to the acceptor end of tRNA(Asp).</text>
</comment>
<dbReference type="InterPro" id="IPR006195">
    <property type="entry name" value="aa-tRNA-synth_II"/>
</dbReference>
<dbReference type="NCBIfam" id="TIGR00459">
    <property type="entry name" value="aspS_bact"/>
    <property type="match status" value="1"/>
</dbReference>
<comment type="subunit">
    <text evidence="2 8">Homodimer.</text>
</comment>
<feature type="compositionally biased region" description="Basic and acidic residues" evidence="9">
    <location>
        <begin position="565"/>
        <end position="574"/>
    </location>
</feature>
<name>A0A0G7ZN04_9MOLU</name>
<keyword evidence="12" id="KW-1185">Reference proteome</keyword>
<comment type="similarity">
    <text evidence="1 8">Belongs to the class-II aminoacyl-tRNA synthetase family. Type 1 subfamily.</text>
</comment>
<evidence type="ECO:0000259" key="10">
    <source>
        <dbReference type="PROSITE" id="PS50862"/>
    </source>
</evidence>
<comment type="subcellular location">
    <subcellularLocation>
        <location evidence="8">Cytoplasm</location>
    </subcellularLocation>
</comment>
<dbReference type="GO" id="GO:0003676">
    <property type="term" value="F:nucleic acid binding"/>
    <property type="evidence" value="ECO:0007669"/>
    <property type="project" value="InterPro"/>
</dbReference>
<dbReference type="InterPro" id="IPR012340">
    <property type="entry name" value="NA-bd_OB-fold"/>
</dbReference>
<dbReference type="InterPro" id="IPR004365">
    <property type="entry name" value="NA-bd_OB_tRNA"/>
</dbReference>
<dbReference type="Gene3D" id="3.30.1360.30">
    <property type="entry name" value="GAD-like domain"/>
    <property type="match status" value="1"/>
</dbReference>
<reference evidence="12" key="1">
    <citation type="submission" date="2015-05" db="EMBL/GenBank/DDBJ databases">
        <authorList>
            <person name="Collingro A."/>
        </authorList>
    </citation>
    <scope>NUCLEOTIDE SEQUENCE [LARGE SCALE GENOMIC DNA]</scope>
    <source>
        <strain evidence="12">Ps</strain>
    </source>
</reference>
<keyword evidence="3 8" id="KW-0436">Ligase</keyword>
<protein>
    <recommendedName>
        <fullName evidence="8">Aspartate--tRNA ligase</fullName>
        <ecNumber evidence="8">6.1.1.12</ecNumber>
    </recommendedName>
    <alternativeName>
        <fullName evidence="8">Aspartyl-tRNA synthetase</fullName>
        <shortName evidence="8">AspRS</shortName>
    </alternativeName>
</protein>
<dbReference type="GO" id="GO:0006422">
    <property type="term" value="P:aspartyl-tRNA aminoacylation"/>
    <property type="evidence" value="ECO:0007669"/>
    <property type="project" value="UniProtKB-UniRule"/>
</dbReference>
<evidence type="ECO:0000313" key="11">
    <source>
        <dbReference type="EMBL" id="CRX36998.1"/>
    </source>
</evidence>
<dbReference type="Gene3D" id="3.30.930.10">
    <property type="entry name" value="Bira Bifunctional Protein, Domain 2"/>
    <property type="match status" value="1"/>
</dbReference>
<dbReference type="AlphaFoldDB" id="A0A0G7ZN04"/>
<dbReference type="InterPro" id="IPR045864">
    <property type="entry name" value="aa-tRNA-synth_II/BPL/LPL"/>
</dbReference>
<sequence length="574" mass="67024">MNNNFNLTEKSIDKKVKLSGWVAKIRKLGDLIFLDLRNSEKIIQIVITNQNQKIYQIAKKLTKEDVILVKGIIKKRKNINKNLSTGSIELIASDLELISKAKILPFIIANQTDGLEALRMRYRYLDFRRENIYKIIKFRSNFNKIIRNYFDKLNFIEVETPTITKITFGGASEFKVLSKNHLGYEYGLAQSPQIYKQLLMYGGIDKYYQIAKCYRDEDLRKDRQLEFTQLDLEKAFTTKKEIKKIIEKLLFLLFKNLLDIELKIPFQRLKYQEAIDNFGTDKPDLRYEGQIYNFNPLKDQLKLNLEKNKSLFALISPKFINEKKIKDYFKKEEIKTNFYFFNFEKEKIVNSNLKNINQINILNFLNKQKLNILKEEQFSILIIENDDLIAKEIAGKLRIIIANENKLMKKEQFSFLWVENFPLFELLKDSKLSPMHNPFTAPKKSELNKFLKLEGKNKKELLKLNSEAYDIVLNGIEIGGGAMRITDPLIQTKVFKLLDLNEEEIKNDFSFLLEAQNYGVPNHGGIALGLDRLLAVMLKIDSIKEVIPFPKSSKGTDEMMGGPTKIKEEDLKNE</sequence>
<feature type="binding site" evidence="8">
    <location>
        <begin position="215"/>
        <end position="217"/>
    </location>
    <ligand>
        <name>ATP</name>
        <dbReference type="ChEBI" id="CHEBI:30616"/>
    </ligand>
</feature>
<evidence type="ECO:0000256" key="8">
    <source>
        <dbReference type="HAMAP-Rule" id="MF_00044"/>
    </source>
</evidence>
<dbReference type="SUPFAM" id="SSF50249">
    <property type="entry name" value="Nucleic acid-binding proteins"/>
    <property type="match status" value="1"/>
</dbReference>
<evidence type="ECO:0000256" key="2">
    <source>
        <dbReference type="ARBA" id="ARBA00011738"/>
    </source>
</evidence>
<proteinExistence type="inferred from homology"/>
<dbReference type="CDD" id="cd04317">
    <property type="entry name" value="EcAspRS_like_N"/>
    <property type="match status" value="1"/>
</dbReference>
<evidence type="ECO:0000256" key="9">
    <source>
        <dbReference type="SAM" id="MobiDB-lite"/>
    </source>
</evidence>
<dbReference type="PROSITE" id="PS50862">
    <property type="entry name" value="AA_TRNA_LIGASE_II"/>
    <property type="match status" value="1"/>
</dbReference>
<dbReference type="EMBL" id="CWGI01000001">
    <property type="protein sequence ID" value="CRX36998.1"/>
    <property type="molecule type" value="Genomic_DNA"/>
</dbReference>
<feature type="binding site" evidence="8">
    <location>
        <begin position="529"/>
        <end position="532"/>
    </location>
    <ligand>
        <name>ATP</name>
        <dbReference type="ChEBI" id="CHEBI:30616"/>
    </ligand>
</feature>
<organism evidence="11 12">
    <name type="scientific">Candidatus Hepatoplasma crinochetorum</name>
    <dbReference type="NCBI Taxonomy" id="295596"/>
    <lineage>
        <taxon>Bacteria</taxon>
        <taxon>Bacillati</taxon>
        <taxon>Mycoplasmatota</taxon>
        <taxon>Mollicutes</taxon>
        <taxon>Candidatus Hepatoplasmataceae</taxon>
        <taxon>Candidatus Hepatoplasma</taxon>
    </lineage>
</organism>
<keyword evidence="8" id="KW-0963">Cytoplasm</keyword>
<feature type="binding site" evidence="8">
    <location>
        <position position="477"/>
    </location>
    <ligand>
        <name>ATP</name>
        <dbReference type="ChEBI" id="CHEBI:30616"/>
    </ligand>
</feature>
<dbReference type="Proteomes" id="UP000242141">
    <property type="component" value="Unassembled WGS sequence"/>
</dbReference>
<keyword evidence="4 8" id="KW-0547">Nucleotide-binding</keyword>
<evidence type="ECO:0000256" key="1">
    <source>
        <dbReference type="ARBA" id="ARBA00006303"/>
    </source>
</evidence>
<feature type="region of interest" description="Disordered" evidence="9">
    <location>
        <begin position="554"/>
        <end position="574"/>
    </location>
</feature>
<feature type="binding site" evidence="8">
    <location>
        <position position="215"/>
    </location>
    <ligand>
        <name>L-aspartate</name>
        <dbReference type="ChEBI" id="CHEBI:29991"/>
    </ligand>
</feature>
<evidence type="ECO:0000256" key="5">
    <source>
        <dbReference type="ARBA" id="ARBA00022840"/>
    </source>
</evidence>
<dbReference type="InterPro" id="IPR047089">
    <property type="entry name" value="Asp-tRNA-ligase_1_N"/>
</dbReference>
<dbReference type="PANTHER" id="PTHR22594">
    <property type="entry name" value="ASPARTYL/LYSYL-TRNA SYNTHETASE"/>
    <property type="match status" value="1"/>
</dbReference>
<keyword evidence="5 8" id="KW-0067">ATP-binding</keyword>
<evidence type="ECO:0000256" key="7">
    <source>
        <dbReference type="ARBA" id="ARBA00023146"/>
    </source>
</evidence>
<keyword evidence="7 8" id="KW-0030">Aminoacyl-tRNA synthetase</keyword>
<comment type="catalytic activity">
    <reaction evidence="8">
        <text>tRNA(Asp) + L-aspartate + ATP = L-aspartyl-tRNA(Asp) + AMP + diphosphate</text>
        <dbReference type="Rhea" id="RHEA:19649"/>
        <dbReference type="Rhea" id="RHEA-COMP:9660"/>
        <dbReference type="Rhea" id="RHEA-COMP:9678"/>
        <dbReference type="ChEBI" id="CHEBI:29991"/>
        <dbReference type="ChEBI" id="CHEBI:30616"/>
        <dbReference type="ChEBI" id="CHEBI:33019"/>
        <dbReference type="ChEBI" id="CHEBI:78442"/>
        <dbReference type="ChEBI" id="CHEBI:78516"/>
        <dbReference type="ChEBI" id="CHEBI:456215"/>
        <dbReference type="EC" id="6.1.1.12"/>
    </reaction>
</comment>
<dbReference type="Pfam" id="PF00152">
    <property type="entry name" value="tRNA-synt_2"/>
    <property type="match status" value="1"/>
</dbReference>
<keyword evidence="6 8" id="KW-0648">Protein biosynthesis</keyword>
<dbReference type="GO" id="GO:0005737">
    <property type="term" value="C:cytoplasm"/>
    <property type="evidence" value="ECO:0007669"/>
    <property type="project" value="UniProtKB-SubCell"/>
</dbReference>
<evidence type="ECO:0000256" key="6">
    <source>
        <dbReference type="ARBA" id="ARBA00022917"/>
    </source>
</evidence>
<dbReference type="Gene3D" id="2.40.50.140">
    <property type="entry name" value="Nucleic acid-binding proteins"/>
    <property type="match status" value="1"/>
</dbReference>
<evidence type="ECO:0000313" key="12">
    <source>
        <dbReference type="Proteomes" id="UP000242141"/>
    </source>
</evidence>
<dbReference type="HAMAP" id="MF_00044">
    <property type="entry name" value="Asp_tRNA_synth_type1"/>
    <property type="match status" value="1"/>
</dbReference>
<feature type="binding site" evidence="8">
    <location>
        <position position="484"/>
    </location>
    <ligand>
        <name>L-aspartate</name>
        <dbReference type="ChEBI" id="CHEBI:29991"/>
    </ligand>
</feature>
<feature type="domain" description="Aminoacyl-transfer RNA synthetases class-II family profile" evidence="10">
    <location>
        <begin position="136"/>
        <end position="548"/>
    </location>
</feature>
<dbReference type="InterPro" id="IPR002312">
    <property type="entry name" value="Asp/Asn-tRNA-synth_IIb"/>
</dbReference>
<dbReference type="InterPro" id="IPR004364">
    <property type="entry name" value="Aa-tRNA-synt_II"/>
</dbReference>
<dbReference type="GO" id="GO:0004815">
    <property type="term" value="F:aspartate-tRNA ligase activity"/>
    <property type="evidence" value="ECO:0007669"/>
    <property type="project" value="UniProtKB-UniRule"/>
</dbReference>
<comment type="caution">
    <text evidence="8">Lacks conserved residue(s) required for the propagation of feature annotation.</text>
</comment>
<dbReference type="PRINTS" id="PR01042">
    <property type="entry name" value="TRNASYNTHASP"/>
</dbReference>
<dbReference type="InterPro" id="IPR004115">
    <property type="entry name" value="GAD-like_sf"/>
</dbReference>
<dbReference type="Pfam" id="PF01336">
    <property type="entry name" value="tRNA_anti-codon"/>
    <property type="match status" value="1"/>
</dbReference>
<dbReference type="NCBIfam" id="NF001750">
    <property type="entry name" value="PRK00476.1"/>
    <property type="match status" value="1"/>
</dbReference>
<gene>
    <name evidence="8" type="primary">aspS</name>
    <name evidence="11" type="ORF">HEPPS_01980</name>
</gene>
<dbReference type="InterPro" id="IPR004524">
    <property type="entry name" value="Asp-tRNA-ligase_1"/>
</dbReference>
<evidence type="ECO:0000256" key="3">
    <source>
        <dbReference type="ARBA" id="ARBA00022598"/>
    </source>
</evidence>
<feature type="binding site" evidence="8">
    <location>
        <position position="436"/>
    </location>
    <ligand>
        <name>L-aspartate</name>
        <dbReference type="ChEBI" id="CHEBI:29991"/>
    </ligand>
</feature>
<dbReference type="EC" id="6.1.1.12" evidence="8"/>
<dbReference type="GO" id="GO:0005524">
    <property type="term" value="F:ATP binding"/>
    <property type="evidence" value="ECO:0007669"/>
    <property type="project" value="UniProtKB-UniRule"/>
</dbReference>
<feature type="binding site" evidence="8">
    <location>
        <position position="224"/>
    </location>
    <ligand>
        <name>ATP</name>
        <dbReference type="ChEBI" id="CHEBI:30616"/>
    </ligand>
</feature>
<dbReference type="SUPFAM" id="SSF55681">
    <property type="entry name" value="Class II aaRS and biotin synthetases"/>
    <property type="match status" value="1"/>
</dbReference>
<evidence type="ECO:0000256" key="4">
    <source>
        <dbReference type="ARBA" id="ARBA00022741"/>
    </source>
</evidence>